<accession>A0A6I6CK39</accession>
<dbReference type="AlphaFoldDB" id="A0A6I6CK39"/>
<evidence type="ECO:0000313" key="2">
    <source>
        <dbReference type="Proteomes" id="UP000422744"/>
    </source>
</evidence>
<sequence>MSINKRETIKKIEGLLFQANGNLEKACDLLSTVELTEDDIKILLEEMIKEYHSLFEKISWSCGITAGSAQDANASSFNEVFKLGSKELALAMTSDLRKSYDQELFKKYKKEEMSYPEGEGVQFIRELRVLSRILTISLIRKLDEVYKFTPEEIERLKEYMLVSNYDISKSLSDIDKYMHALSALIRNSSLDTKKIFELNNRMIIHTTALIDLVTSGVVKKEEAKEQSAEDLEKLICEQYKGAANTPLPLPSTLFEVDKKSA</sequence>
<protein>
    <submittedName>
        <fullName evidence="1">Uncharacterized protein</fullName>
    </submittedName>
</protein>
<reference evidence="1 2" key="1">
    <citation type="submission" date="2019-03" db="EMBL/GenBank/DDBJ databases">
        <title>Wolbachia endosymbiont of Haematobia irritans wIrr.</title>
        <authorList>
            <person name="Parry R.H."/>
            <person name="Asgari S."/>
        </authorList>
    </citation>
    <scope>NUCLEOTIDE SEQUENCE [LARGE SCALE GENOMIC DNA]</scope>
    <source>
        <strain evidence="2">wIrr</strain>
    </source>
</reference>
<dbReference type="Proteomes" id="UP000422744">
    <property type="component" value="Chromosome"/>
</dbReference>
<proteinExistence type="predicted"/>
<name>A0A6I6CK39_WOLPI</name>
<evidence type="ECO:0000313" key="1">
    <source>
        <dbReference type="EMBL" id="QGT16349.1"/>
    </source>
</evidence>
<dbReference type="RefSeq" id="WP_155968988.1">
    <property type="nucleotide sequence ID" value="NZ_CP037426.1"/>
</dbReference>
<dbReference type="EMBL" id="CP037426">
    <property type="protein sequence ID" value="QGT16349.1"/>
    <property type="molecule type" value="Genomic_DNA"/>
</dbReference>
<organism evidence="1 2">
    <name type="scientific">Wolbachia pipientis</name>
    <dbReference type="NCBI Taxonomy" id="955"/>
    <lineage>
        <taxon>Bacteria</taxon>
        <taxon>Pseudomonadati</taxon>
        <taxon>Pseudomonadota</taxon>
        <taxon>Alphaproteobacteria</taxon>
        <taxon>Rickettsiales</taxon>
        <taxon>Anaplasmataceae</taxon>
        <taxon>Wolbachieae</taxon>
        <taxon>Wolbachia</taxon>
    </lineage>
</organism>
<gene>
    <name evidence="1" type="ORF">E0495_03725</name>
</gene>